<proteinExistence type="predicted"/>
<feature type="transmembrane region" description="Helical" evidence="1">
    <location>
        <begin position="50"/>
        <end position="68"/>
    </location>
</feature>
<evidence type="ECO:0000313" key="2">
    <source>
        <dbReference type="EMBL" id="KAA8476121.1"/>
    </source>
</evidence>
<dbReference type="RefSeq" id="WP_141815473.1">
    <property type="nucleotide sequence ID" value="NZ_VFPL01000001.1"/>
</dbReference>
<feature type="transmembrane region" description="Helical" evidence="1">
    <location>
        <begin position="12"/>
        <end position="38"/>
    </location>
</feature>
<dbReference type="InterPro" id="IPR004891">
    <property type="entry name" value="Mercury-R_MerC"/>
</dbReference>
<dbReference type="Proteomes" id="UP000322918">
    <property type="component" value="Unassembled WGS sequence"/>
</dbReference>
<keyword evidence="3" id="KW-1185">Reference proteome</keyword>
<dbReference type="AlphaFoldDB" id="A0A5M9GQV4"/>
<gene>
    <name evidence="2" type="ORF">F1649_20620</name>
</gene>
<organism evidence="2 3">
    <name type="scientific">Arcticibacter tournemirensis</name>
    <dbReference type="NCBI Taxonomy" id="699437"/>
    <lineage>
        <taxon>Bacteria</taxon>
        <taxon>Pseudomonadati</taxon>
        <taxon>Bacteroidota</taxon>
        <taxon>Sphingobacteriia</taxon>
        <taxon>Sphingobacteriales</taxon>
        <taxon>Sphingobacteriaceae</taxon>
        <taxon>Arcticibacter</taxon>
    </lineage>
</organism>
<feature type="transmembrane region" description="Helical" evidence="1">
    <location>
        <begin position="75"/>
        <end position="95"/>
    </location>
</feature>
<name>A0A5M9GQV4_9SPHI</name>
<evidence type="ECO:0000256" key="1">
    <source>
        <dbReference type="SAM" id="Phobius"/>
    </source>
</evidence>
<dbReference type="GO" id="GO:0015097">
    <property type="term" value="F:mercury ion transmembrane transporter activity"/>
    <property type="evidence" value="ECO:0007669"/>
    <property type="project" value="InterPro"/>
</dbReference>
<dbReference type="Pfam" id="PF03203">
    <property type="entry name" value="MerC"/>
    <property type="match status" value="1"/>
</dbReference>
<keyword evidence="1" id="KW-0472">Membrane</keyword>
<evidence type="ECO:0000313" key="3">
    <source>
        <dbReference type="Proteomes" id="UP000322918"/>
    </source>
</evidence>
<keyword evidence="1" id="KW-0812">Transmembrane</keyword>
<comment type="caution">
    <text evidence="2">The sequence shown here is derived from an EMBL/GenBank/DDBJ whole genome shotgun (WGS) entry which is preliminary data.</text>
</comment>
<dbReference type="EMBL" id="VWNE01000046">
    <property type="protein sequence ID" value="KAA8476121.1"/>
    <property type="molecule type" value="Genomic_DNA"/>
</dbReference>
<keyword evidence="1" id="KW-1133">Transmembrane helix</keyword>
<accession>A0A5M9GQV4</accession>
<reference evidence="2 3" key="1">
    <citation type="submission" date="2019-09" db="EMBL/GenBank/DDBJ databases">
        <title>Pararcticibacter amylolyticus gen. nov., sp. nov., isolated from a rottenly hemp rope, and reclassification of Pedobacter tournemirensis as Pararcticibacter tournemirensis comb. nov.</title>
        <authorList>
            <person name="Cai Y."/>
        </authorList>
    </citation>
    <scope>NUCLEOTIDE SEQUENCE [LARGE SCALE GENOMIC DNA]</scope>
    <source>
        <strain evidence="2 3">TF5-37.2-LB10</strain>
    </source>
</reference>
<sequence>MKLQKLTGRLDNAGMVASVLCAVHCSVVPLILTLLPLWGLEFLAEEWVEITMIGAALVIGILSLGVSFKKHHSRITPIATLLSGFLLIAMGHFSGHKVLEPVLIPAGGFTIALAHYINWRFTRCRMHQPLVHQNLLK</sequence>
<feature type="transmembrane region" description="Helical" evidence="1">
    <location>
        <begin position="101"/>
        <end position="119"/>
    </location>
</feature>
<dbReference type="OrthoDB" id="5966279at2"/>
<protein>
    <submittedName>
        <fullName evidence="2">MerC domain-containing protein</fullName>
    </submittedName>
</protein>
<dbReference type="GO" id="GO:0016020">
    <property type="term" value="C:membrane"/>
    <property type="evidence" value="ECO:0007669"/>
    <property type="project" value="InterPro"/>
</dbReference>